<accession>A0AAN7LGG4</accession>
<evidence type="ECO:0000313" key="2">
    <source>
        <dbReference type="EMBL" id="KAK4784935.1"/>
    </source>
</evidence>
<reference evidence="2 3" key="1">
    <citation type="journal article" date="2023" name="Hortic Res">
        <title>Pangenome of water caltrop reveals structural variations and asymmetric subgenome divergence after allopolyploidization.</title>
        <authorList>
            <person name="Zhang X."/>
            <person name="Chen Y."/>
            <person name="Wang L."/>
            <person name="Yuan Y."/>
            <person name="Fang M."/>
            <person name="Shi L."/>
            <person name="Lu R."/>
            <person name="Comes H.P."/>
            <person name="Ma Y."/>
            <person name="Chen Y."/>
            <person name="Huang G."/>
            <person name="Zhou Y."/>
            <person name="Zheng Z."/>
            <person name="Qiu Y."/>
        </authorList>
    </citation>
    <scope>NUCLEOTIDE SEQUENCE [LARGE SCALE GENOMIC DNA]</scope>
    <source>
        <strain evidence="2">F231</strain>
    </source>
</reference>
<sequence length="157" mass="18037">MPMCSFWPGIVLMTMPKTFEKFQPGVDLLLLLLLQPGSITFCFRIRLKFPMKICILSRRTSAGFVSCSDTQAITKHVTWVADVEVDALIALYKKLWKEAALQNDKTQFLPGCLLMMILARKKRLKREKKAKSRKGKISEEKTQGIDRNKNNQKQLMS</sequence>
<comment type="caution">
    <text evidence="2">The sequence shown here is derived from an EMBL/GenBank/DDBJ whole genome shotgun (WGS) entry which is preliminary data.</text>
</comment>
<name>A0AAN7LGG4_TRANT</name>
<evidence type="ECO:0000313" key="3">
    <source>
        <dbReference type="Proteomes" id="UP001346149"/>
    </source>
</evidence>
<dbReference type="AlphaFoldDB" id="A0AAN7LGG4"/>
<dbReference type="Proteomes" id="UP001346149">
    <property type="component" value="Unassembled WGS sequence"/>
</dbReference>
<evidence type="ECO:0000256" key="1">
    <source>
        <dbReference type="SAM" id="MobiDB-lite"/>
    </source>
</evidence>
<protein>
    <submittedName>
        <fullName evidence="2">Uncharacterized protein</fullName>
    </submittedName>
</protein>
<gene>
    <name evidence="2" type="ORF">SAY86_001624</name>
</gene>
<feature type="compositionally biased region" description="Basic and acidic residues" evidence="1">
    <location>
        <begin position="136"/>
        <end position="149"/>
    </location>
</feature>
<keyword evidence="3" id="KW-1185">Reference proteome</keyword>
<feature type="region of interest" description="Disordered" evidence="1">
    <location>
        <begin position="125"/>
        <end position="157"/>
    </location>
</feature>
<dbReference type="EMBL" id="JAXQNO010000013">
    <property type="protein sequence ID" value="KAK4784935.1"/>
    <property type="molecule type" value="Genomic_DNA"/>
</dbReference>
<organism evidence="2 3">
    <name type="scientific">Trapa natans</name>
    <name type="common">Water chestnut</name>
    <dbReference type="NCBI Taxonomy" id="22666"/>
    <lineage>
        <taxon>Eukaryota</taxon>
        <taxon>Viridiplantae</taxon>
        <taxon>Streptophyta</taxon>
        <taxon>Embryophyta</taxon>
        <taxon>Tracheophyta</taxon>
        <taxon>Spermatophyta</taxon>
        <taxon>Magnoliopsida</taxon>
        <taxon>eudicotyledons</taxon>
        <taxon>Gunneridae</taxon>
        <taxon>Pentapetalae</taxon>
        <taxon>rosids</taxon>
        <taxon>malvids</taxon>
        <taxon>Myrtales</taxon>
        <taxon>Lythraceae</taxon>
        <taxon>Trapa</taxon>
    </lineage>
</organism>
<feature type="compositionally biased region" description="Basic residues" evidence="1">
    <location>
        <begin position="125"/>
        <end position="135"/>
    </location>
</feature>
<proteinExistence type="predicted"/>